<keyword evidence="2" id="KW-1185">Reference proteome</keyword>
<evidence type="ECO:0000313" key="2">
    <source>
        <dbReference type="Proteomes" id="UP000187203"/>
    </source>
</evidence>
<sequence>MGGILYSVLDHSLFAFGEHPTLCTRRAFFIHARRAFFICARAFFASRPRVILHSRSARVLRFAFDGHSAFRDLANSSFPLEKPSIPRTRELFTSRSASILCFATSSILQTCSRSILCFALDERSTLCARRAFFVWHSVSVLRFAFSESSTFSIGDRCFLTGSILLPLGIYALRSASVLRLALGERSPLTRSILLSMGIYALRSERVTLFRSAIVLRLALEEQSTLRIWQAFYICDRVLRLALGGRSPLRIQRVLYICDRRSFSVWHSTSVLRFTFGERSTFAIGECSLLTGSILLSLGIYALRSASILRLAFSERSTFAIDDCSPLTGSILLSLGSTFCTRRAFSAWHSASVLRSALDERSTFAISDCSPLTGAFSFLGYIHFALNEHSPLGTRRAFYLCNRRSFSSHREHSPLLGDLRFVLGECSPLGTRRSFSAWHSTSVLRFAFGERFTFAIEDRSPLGTRRAFYASYSTSVLHLRSLIVLGLALAERSTLRIRRAFYICDRRSFSYHGPLRASLIPILGQRWFLPIACRSGAILGRGRFLPIVRQLALGPFVSHSRSGMFLADRLPVGGPYLVEVGSCRSLADWRWAP</sequence>
<accession>A0A1R3KK06</accession>
<dbReference type="AlphaFoldDB" id="A0A1R3KK06"/>
<reference evidence="2" key="1">
    <citation type="submission" date="2013-09" db="EMBL/GenBank/DDBJ databases">
        <title>Corchorus olitorius genome sequencing.</title>
        <authorList>
            <person name="Alam M."/>
            <person name="Haque M.S."/>
            <person name="Islam M.S."/>
            <person name="Emdad E.M."/>
            <person name="Islam M.M."/>
            <person name="Ahmed B."/>
            <person name="Halim A."/>
            <person name="Hossen Q.M.M."/>
            <person name="Hossain M.Z."/>
            <person name="Ahmed R."/>
            <person name="Khan M.M."/>
            <person name="Islam R."/>
            <person name="Rashid M.M."/>
            <person name="Khan S.A."/>
            <person name="Rahman M.S."/>
            <person name="Alam M."/>
            <person name="Yahiya A.S."/>
            <person name="Khan M.S."/>
            <person name="Azam M.S."/>
            <person name="Haque T."/>
            <person name="Lashkar M.Z.H."/>
            <person name="Akhand A.I."/>
            <person name="Morshed G."/>
            <person name="Roy S."/>
            <person name="Uddin K.S."/>
            <person name="Rabeya T."/>
            <person name="Hossain A.S."/>
            <person name="Chowdhury A."/>
            <person name="Snigdha A.R."/>
            <person name="Mortoza M.S."/>
            <person name="Matin S.A."/>
            <person name="Hoque S.M.E."/>
            <person name="Islam M.K."/>
            <person name="Roy D.K."/>
            <person name="Haider R."/>
            <person name="Moosa M.M."/>
            <person name="Elias S.M."/>
            <person name="Hasan A.M."/>
            <person name="Jahan S."/>
            <person name="Shafiuddin M."/>
            <person name="Mahmood N."/>
            <person name="Shommy N.S."/>
        </authorList>
    </citation>
    <scope>NUCLEOTIDE SEQUENCE [LARGE SCALE GENOMIC DNA]</scope>
    <source>
        <strain evidence="2">cv. O-4</strain>
    </source>
</reference>
<name>A0A1R3KK06_9ROSI</name>
<comment type="caution">
    <text evidence="1">The sequence shown here is derived from an EMBL/GenBank/DDBJ whole genome shotgun (WGS) entry which is preliminary data.</text>
</comment>
<dbReference type="EMBL" id="AWUE01013266">
    <property type="protein sequence ID" value="OMP07384.1"/>
    <property type="molecule type" value="Genomic_DNA"/>
</dbReference>
<organism evidence="1 2">
    <name type="scientific">Corchorus olitorius</name>
    <dbReference type="NCBI Taxonomy" id="93759"/>
    <lineage>
        <taxon>Eukaryota</taxon>
        <taxon>Viridiplantae</taxon>
        <taxon>Streptophyta</taxon>
        <taxon>Embryophyta</taxon>
        <taxon>Tracheophyta</taxon>
        <taxon>Spermatophyta</taxon>
        <taxon>Magnoliopsida</taxon>
        <taxon>eudicotyledons</taxon>
        <taxon>Gunneridae</taxon>
        <taxon>Pentapetalae</taxon>
        <taxon>rosids</taxon>
        <taxon>malvids</taxon>
        <taxon>Malvales</taxon>
        <taxon>Malvaceae</taxon>
        <taxon>Grewioideae</taxon>
        <taxon>Apeibeae</taxon>
        <taxon>Corchorus</taxon>
    </lineage>
</organism>
<protein>
    <submittedName>
        <fullName evidence="1">Uncharacterized protein</fullName>
    </submittedName>
</protein>
<gene>
    <name evidence="1" type="ORF">COLO4_07393</name>
</gene>
<dbReference type="Proteomes" id="UP000187203">
    <property type="component" value="Unassembled WGS sequence"/>
</dbReference>
<evidence type="ECO:0000313" key="1">
    <source>
        <dbReference type="EMBL" id="OMP07384.1"/>
    </source>
</evidence>
<proteinExistence type="predicted"/>